<reference evidence="1 2" key="1">
    <citation type="submission" date="2009-04" db="EMBL/GenBank/DDBJ databases">
        <authorList>
            <person name="Weinstock G."/>
            <person name="Sodergren E."/>
            <person name="Clifton S."/>
            <person name="Fulton L."/>
            <person name="Fulton B."/>
            <person name="Courtney L."/>
            <person name="Fronick C."/>
            <person name="Harrison M."/>
            <person name="Strong C."/>
            <person name="Farmer C."/>
            <person name="Delahaunty K."/>
            <person name="Markovic C."/>
            <person name="Hall O."/>
            <person name="Minx P."/>
            <person name="Tomlinson C."/>
            <person name="Mitreva M."/>
            <person name="Nelson J."/>
            <person name="Hou S."/>
            <person name="Wollam A."/>
            <person name="Pepin K.H."/>
            <person name="Johnson M."/>
            <person name="Bhonagiri V."/>
            <person name="Nash W.E."/>
            <person name="Warren W."/>
            <person name="Chinwalla A."/>
            <person name="Mardis E.R."/>
            <person name="Wilson R.K."/>
        </authorList>
    </citation>
    <scope>NUCLEOTIDE SEQUENCE [LARGE SCALE GENOMIC DNA]</scope>
    <source>
        <strain evidence="1 2">DSM 13280</strain>
    </source>
</reference>
<dbReference type="HOGENOM" id="CLU_3024280_0_0_11"/>
<gene>
    <name evidence="1" type="ORF">COLINT_03041</name>
</gene>
<accession>C4FAE9</accession>
<organism evidence="1 2">
    <name type="scientific">Collinsella intestinalis DSM 13280</name>
    <dbReference type="NCBI Taxonomy" id="521003"/>
    <lineage>
        <taxon>Bacteria</taxon>
        <taxon>Bacillati</taxon>
        <taxon>Actinomycetota</taxon>
        <taxon>Coriobacteriia</taxon>
        <taxon>Coriobacteriales</taxon>
        <taxon>Coriobacteriaceae</taxon>
        <taxon>Collinsella</taxon>
    </lineage>
</organism>
<proteinExistence type="predicted"/>
<evidence type="ECO:0000313" key="1">
    <source>
        <dbReference type="EMBL" id="EEP44226.1"/>
    </source>
</evidence>
<comment type="caution">
    <text evidence="1">The sequence shown here is derived from an EMBL/GenBank/DDBJ whole genome shotgun (WGS) entry which is preliminary data.</text>
</comment>
<evidence type="ECO:0000313" key="2">
    <source>
        <dbReference type="Proteomes" id="UP000003295"/>
    </source>
</evidence>
<dbReference type="Proteomes" id="UP000003295">
    <property type="component" value="Unassembled WGS sequence"/>
</dbReference>
<dbReference type="AlphaFoldDB" id="C4FAE9"/>
<dbReference type="STRING" id="521003.COLINT_03041"/>
<sequence length="55" mass="6376">MIENMYSRWFDESAGRARVCFGCVVRVGATIEYVPQSFKRIQGFCWGRTAWSAHN</sequence>
<dbReference type="EMBL" id="ABXH02000018">
    <property type="protein sequence ID" value="EEP44226.1"/>
    <property type="molecule type" value="Genomic_DNA"/>
</dbReference>
<protein>
    <submittedName>
        <fullName evidence="1">Uncharacterized protein</fullName>
    </submittedName>
</protein>
<name>C4FAE9_9ACTN</name>